<dbReference type="Proteomes" id="UP001529510">
    <property type="component" value="Unassembled WGS sequence"/>
</dbReference>
<sequence>YGDDAGQAADTAVQSAVNIGVTAFNVDNLGVKGILKTTGKHTAKAMVKDGSGGEGTEKK</sequence>
<organism evidence="2 3">
    <name type="scientific">Cirrhinus mrigala</name>
    <name type="common">Mrigala</name>
    <dbReference type="NCBI Taxonomy" id="683832"/>
    <lineage>
        <taxon>Eukaryota</taxon>
        <taxon>Metazoa</taxon>
        <taxon>Chordata</taxon>
        <taxon>Craniata</taxon>
        <taxon>Vertebrata</taxon>
        <taxon>Euteleostomi</taxon>
        <taxon>Actinopterygii</taxon>
        <taxon>Neopterygii</taxon>
        <taxon>Teleostei</taxon>
        <taxon>Ostariophysi</taxon>
        <taxon>Cypriniformes</taxon>
        <taxon>Cyprinidae</taxon>
        <taxon>Labeoninae</taxon>
        <taxon>Labeonini</taxon>
        <taxon>Cirrhinus</taxon>
    </lineage>
</organism>
<name>A0ABD0Q9L8_CIRMR</name>
<feature type="non-terminal residue" evidence="2">
    <location>
        <position position="1"/>
    </location>
</feature>
<dbReference type="InterPro" id="IPR009686">
    <property type="entry name" value="Senescence/spartin_C"/>
</dbReference>
<evidence type="ECO:0000313" key="2">
    <source>
        <dbReference type="EMBL" id="KAL0182859.1"/>
    </source>
</evidence>
<proteinExistence type="predicted"/>
<dbReference type="Pfam" id="PF06911">
    <property type="entry name" value="Senescence"/>
    <property type="match status" value="1"/>
</dbReference>
<comment type="caution">
    <text evidence="2">The sequence shown here is derived from an EMBL/GenBank/DDBJ whole genome shotgun (WGS) entry which is preliminary data.</text>
</comment>
<dbReference type="AlphaFoldDB" id="A0ABD0Q9L8"/>
<keyword evidence="3" id="KW-1185">Reference proteome</keyword>
<evidence type="ECO:0000313" key="3">
    <source>
        <dbReference type="Proteomes" id="UP001529510"/>
    </source>
</evidence>
<gene>
    <name evidence="2" type="ORF">M9458_022234</name>
</gene>
<feature type="domain" description="Senescence" evidence="1">
    <location>
        <begin position="1"/>
        <end position="40"/>
    </location>
</feature>
<evidence type="ECO:0000259" key="1">
    <source>
        <dbReference type="Pfam" id="PF06911"/>
    </source>
</evidence>
<feature type="non-terminal residue" evidence="2">
    <location>
        <position position="59"/>
    </location>
</feature>
<reference evidence="2 3" key="1">
    <citation type="submission" date="2024-05" db="EMBL/GenBank/DDBJ databases">
        <title>Genome sequencing and assembly of Indian major carp, Cirrhinus mrigala (Hamilton, 1822).</title>
        <authorList>
            <person name="Mohindra V."/>
            <person name="Chowdhury L.M."/>
            <person name="Lal K."/>
            <person name="Jena J.K."/>
        </authorList>
    </citation>
    <scope>NUCLEOTIDE SEQUENCE [LARGE SCALE GENOMIC DNA]</scope>
    <source>
        <strain evidence="2">CM1030</strain>
        <tissue evidence="2">Blood</tissue>
    </source>
</reference>
<protein>
    <recommendedName>
        <fullName evidence="1">Senescence domain-containing protein</fullName>
    </recommendedName>
</protein>
<dbReference type="EMBL" id="JAMKFB020000010">
    <property type="protein sequence ID" value="KAL0182859.1"/>
    <property type="molecule type" value="Genomic_DNA"/>
</dbReference>
<accession>A0ABD0Q9L8</accession>